<dbReference type="Pfam" id="PF00431">
    <property type="entry name" value="CUB"/>
    <property type="match status" value="1"/>
</dbReference>
<feature type="domain" description="Sushi" evidence="5">
    <location>
        <begin position="20"/>
        <end position="81"/>
    </location>
</feature>
<evidence type="ECO:0000259" key="5">
    <source>
        <dbReference type="PROSITE" id="PS50923"/>
    </source>
</evidence>
<dbReference type="SMART" id="SM00032">
    <property type="entry name" value="CCP"/>
    <property type="match status" value="1"/>
</dbReference>
<evidence type="ECO:0000313" key="7">
    <source>
        <dbReference type="Proteomes" id="UP001214576"/>
    </source>
</evidence>
<accession>A0AAD4UP78</accession>
<protein>
    <submittedName>
        <fullName evidence="6">Uncharacterized protein</fullName>
    </submittedName>
</protein>
<evidence type="ECO:0000256" key="1">
    <source>
        <dbReference type="ARBA" id="ARBA00022729"/>
    </source>
</evidence>
<dbReference type="Gene3D" id="2.10.70.10">
    <property type="entry name" value="Complement Module, domain 1"/>
    <property type="match status" value="1"/>
</dbReference>
<reference evidence="6" key="1">
    <citation type="submission" date="2022-03" db="EMBL/GenBank/DDBJ databases">
        <title>Genomic analyses of argali, domestic sheep and their hybrids provide insights into chromosomal evolution, heterosis and genetic basis of agronomic traits.</title>
        <authorList>
            <person name="Li M."/>
        </authorList>
    </citation>
    <scope>NUCLEOTIDE SEQUENCE</scope>
    <source>
        <strain evidence="6">CAU-MHL-2022a</strain>
        <tissue evidence="6">Skin</tissue>
    </source>
</reference>
<keyword evidence="1" id="KW-0732">Signal</keyword>
<evidence type="ECO:0000256" key="3">
    <source>
        <dbReference type="PROSITE-ProRule" id="PRU00302"/>
    </source>
</evidence>
<dbReference type="EMBL" id="JAKZEL010000001">
    <property type="protein sequence ID" value="KAI4549801.1"/>
    <property type="molecule type" value="Genomic_DNA"/>
</dbReference>
<dbReference type="Proteomes" id="UP001214576">
    <property type="component" value="Unassembled WGS sequence"/>
</dbReference>
<proteinExistence type="predicted"/>
<dbReference type="PROSITE" id="PS01180">
    <property type="entry name" value="CUB"/>
    <property type="match status" value="1"/>
</dbReference>
<dbReference type="PANTHER" id="PTHR46335">
    <property type="entry name" value="CUBILIN"/>
    <property type="match status" value="1"/>
</dbReference>
<keyword evidence="3" id="KW-0768">Sushi</keyword>
<sequence>MLSKSPGDLSLISGTLLPSHTCGNPGRLPNGVQQGSTFNLGDKVRYSCNPGFFLEGHAVLTCHAGSENSATWDFPLPSCRADDACGGTLRGQSGIISSPHFPSEYHNNADCTWTILAELGDTIALVFIDFQLEDGYDFLEVTGTEGSSLWSLGVVQPDSHDSAIKEPSRVLIISKLCWGKGLLQAYYRGGLKDFDVPSAVDQRVPQFLSIEQLSTQLLPSSEGVQDREDRNHGRL</sequence>
<organism evidence="6 7">
    <name type="scientific">Ovis ammon polii</name>
    <dbReference type="NCBI Taxonomy" id="230172"/>
    <lineage>
        <taxon>Eukaryota</taxon>
        <taxon>Metazoa</taxon>
        <taxon>Chordata</taxon>
        <taxon>Craniata</taxon>
        <taxon>Vertebrata</taxon>
        <taxon>Euteleostomi</taxon>
        <taxon>Mammalia</taxon>
        <taxon>Eutheria</taxon>
        <taxon>Laurasiatheria</taxon>
        <taxon>Artiodactyla</taxon>
        <taxon>Ruminantia</taxon>
        <taxon>Pecora</taxon>
        <taxon>Bovidae</taxon>
        <taxon>Caprinae</taxon>
        <taxon>Ovis</taxon>
    </lineage>
</organism>
<dbReference type="Pfam" id="PF00084">
    <property type="entry name" value="Sushi"/>
    <property type="match status" value="1"/>
</dbReference>
<feature type="domain" description="CUB" evidence="4">
    <location>
        <begin position="85"/>
        <end position="141"/>
    </location>
</feature>
<evidence type="ECO:0000259" key="4">
    <source>
        <dbReference type="PROSITE" id="PS01180"/>
    </source>
</evidence>
<dbReference type="SUPFAM" id="SSF49854">
    <property type="entry name" value="Spermadhesin, CUB domain"/>
    <property type="match status" value="1"/>
</dbReference>
<keyword evidence="7" id="KW-1185">Reference proteome</keyword>
<keyword evidence="2" id="KW-1015">Disulfide bond</keyword>
<evidence type="ECO:0000256" key="2">
    <source>
        <dbReference type="ARBA" id="ARBA00023157"/>
    </source>
</evidence>
<dbReference type="InterPro" id="IPR035914">
    <property type="entry name" value="Sperma_CUB_dom_sf"/>
</dbReference>
<dbReference type="PROSITE" id="PS50923">
    <property type="entry name" value="SUSHI"/>
    <property type="match status" value="1"/>
</dbReference>
<dbReference type="CDD" id="cd00033">
    <property type="entry name" value="CCP"/>
    <property type="match status" value="1"/>
</dbReference>
<dbReference type="Gene3D" id="2.60.120.290">
    <property type="entry name" value="Spermadhesin, CUB domain"/>
    <property type="match status" value="1"/>
</dbReference>
<dbReference type="InterPro" id="IPR000859">
    <property type="entry name" value="CUB_dom"/>
</dbReference>
<dbReference type="InterPro" id="IPR000436">
    <property type="entry name" value="Sushi_SCR_CCP_dom"/>
</dbReference>
<comment type="caution">
    <text evidence="3">Lacks conserved residue(s) required for the propagation of feature annotation.</text>
</comment>
<comment type="caution">
    <text evidence="6">The sequence shown here is derived from an EMBL/GenBank/DDBJ whole genome shotgun (WGS) entry which is preliminary data.</text>
</comment>
<dbReference type="CDD" id="cd00041">
    <property type="entry name" value="CUB"/>
    <property type="match status" value="1"/>
</dbReference>
<dbReference type="PANTHER" id="PTHR46335:SF1">
    <property type="entry name" value="CUBILIN"/>
    <property type="match status" value="1"/>
</dbReference>
<dbReference type="SUPFAM" id="SSF57535">
    <property type="entry name" value="Complement control module/SCR domain"/>
    <property type="match status" value="1"/>
</dbReference>
<dbReference type="InterPro" id="IPR035976">
    <property type="entry name" value="Sushi/SCR/CCP_sf"/>
</dbReference>
<gene>
    <name evidence="6" type="ORF">MG293_002131</name>
</gene>
<evidence type="ECO:0000313" key="6">
    <source>
        <dbReference type="EMBL" id="KAI4549801.1"/>
    </source>
</evidence>
<dbReference type="SMART" id="SM00042">
    <property type="entry name" value="CUB"/>
    <property type="match status" value="1"/>
</dbReference>
<name>A0AAD4UP78_OVIAM</name>
<dbReference type="AlphaFoldDB" id="A0AAD4UP78"/>